<reference evidence="1" key="1">
    <citation type="submission" date="2023-06" db="EMBL/GenBank/DDBJ databases">
        <title>Genome-scale phylogeny and comparative genomics of the fungal order Sordariales.</title>
        <authorList>
            <consortium name="Lawrence Berkeley National Laboratory"/>
            <person name="Hensen N."/>
            <person name="Bonometti L."/>
            <person name="Westerberg I."/>
            <person name="Brannstrom I.O."/>
            <person name="Guillou S."/>
            <person name="Cros-Aarteil S."/>
            <person name="Calhoun S."/>
            <person name="Haridas S."/>
            <person name="Kuo A."/>
            <person name="Mondo S."/>
            <person name="Pangilinan J."/>
            <person name="Riley R."/>
            <person name="LaButti K."/>
            <person name="Andreopoulos B."/>
            <person name="Lipzen A."/>
            <person name="Chen C."/>
            <person name="Yanf M."/>
            <person name="Daum C."/>
            <person name="Ng V."/>
            <person name="Clum A."/>
            <person name="Steindorff A."/>
            <person name="Ohm R."/>
            <person name="Martin F."/>
            <person name="Silar P."/>
            <person name="Natvig D."/>
            <person name="Lalanne C."/>
            <person name="Gautier V."/>
            <person name="Ament-velasquez S.L."/>
            <person name="Kruys A."/>
            <person name="Hutchinson M.I."/>
            <person name="Powell A.J."/>
            <person name="Barry K."/>
            <person name="Miller A.N."/>
            <person name="Grigoriev I.V."/>
            <person name="Debuchy R."/>
            <person name="Gladieux P."/>
            <person name="Thoren M.H."/>
            <person name="Johannesson H."/>
        </authorList>
    </citation>
    <scope>NUCLEOTIDE SEQUENCE</scope>
    <source>
        <strain evidence="1">SMH2392-1A</strain>
    </source>
</reference>
<gene>
    <name evidence="1" type="ORF">B0T26DRAFT_710121</name>
</gene>
<keyword evidence="2" id="KW-1185">Reference proteome</keyword>
<organism evidence="1 2">
    <name type="scientific">Lasiosphaeria miniovina</name>
    <dbReference type="NCBI Taxonomy" id="1954250"/>
    <lineage>
        <taxon>Eukaryota</taxon>
        <taxon>Fungi</taxon>
        <taxon>Dikarya</taxon>
        <taxon>Ascomycota</taxon>
        <taxon>Pezizomycotina</taxon>
        <taxon>Sordariomycetes</taxon>
        <taxon>Sordariomycetidae</taxon>
        <taxon>Sordariales</taxon>
        <taxon>Lasiosphaeriaceae</taxon>
        <taxon>Lasiosphaeria</taxon>
    </lineage>
</organism>
<protein>
    <submittedName>
        <fullName evidence="1">Uncharacterized protein</fullName>
    </submittedName>
</protein>
<dbReference type="GeneID" id="85325236"/>
<name>A0AA40AKK5_9PEZI</name>
<dbReference type="Proteomes" id="UP001172101">
    <property type="component" value="Unassembled WGS sequence"/>
</dbReference>
<evidence type="ECO:0000313" key="1">
    <source>
        <dbReference type="EMBL" id="KAK0717524.1"/>
    </source>
</evidence>
<accession>A0AA40AKK5</accession>
<dbReference type="RefSeq" id="XP_060296317.1">
    <property type="nucleotide sequence ID" value="XM_060441966.1"/>
</dbReference>
<proteinExistence type="predicted"/>
<dbReference type="EMBL" id="JAUIRO010000004">
    <property type="protein sequence ID" value="KAK0717524.1"/>
    <property type="molecule type" value="Genomic_DNA"/>
</dbReference>
<evidence type="ECO:0000313" key="2">
    <source>
        <dbReference type="Proteomes" id="UP001172101"/>
    </source>
</evidence>
<dbReference type="AlphaFoldDB" id="A0AA40AKK5"/>
<comment type="caution">
    <text evidence="1">The sequence shown here is derived from an EMBL/GenBank/DDBJ whole genome shotgun (WGS) entry which is preliminary data.</text>
</comment>
<sequence length="145" mass="16274">MPMQPPCNAKRLLWYPSKTSHRPPDLETSACNPVALFFVSSMLFTLAHSAPSMLWAVTYLYRDLFVMSVARVVMPQHEVVAGQAAAAALVHHVEERQQDQQREGGARDAVHALQVSLCQRRHVLRRGLPGHAVEHLPRFNVEEAC</sequence>